<gene>
    <name evidence="2" type="primary">jg7055</name>
    <name evidence="2" type="ORF">PAEG_LOCUS13749</name>
</gene>
<dbReference type="EMBL" id="CAKXAJ010025199">
    <property type="protein sequence ID" value="CAH2236292.1"/>
    <property type="molecule type" value="Genomic_DNA"/>
</dbReference>
<comment type="caution">
    <text evidence="2">The sequence shown here is derived from an EMBL/GenBank/DDBJ whole genome shotgun (WGS) entry which is preliminary data.</text>
</comment>
<evidence type="ECO:0000313" key="2">
    <source>
        <dbReference type="EMBL" id="CAH2236292.1"/>
    </source>
</evidence>
<proteinExistence type="predicted"/>
<feature type="signal peptide" evidence="1">
    <location>
        <begin position="1"/>
        <end position="26"/>
    </location>
</feature>
<keyword evidence="1" id="KW-0732">Signal</keyword>
<sequence length="94" mass="10396">MALKLWLPLALYLLAVINIQCHVVKGKTNVNEKKEFKSHPSDDVIVFENNQDNAKTTKPKLPDVNDDDELGNKFGLSDFGACPTGTKRRGPICA</sequence>
<dbReference type="AlphaFoldDB" id="A0A8S4RKB3"/>
<feature type="chain" id="PRO_5035835063" evidence="1">
    <location>
        <begin position="27"/>
        <end position="94"/>
    </location>
</feature>
<name>A0A8S4RKB3_9NEOP</name>
<reference evidence="2" key="1">
    <citation type="submission" date="2022-03" db="EMBL/GenBank/DDBJ databases">
        <authorList>
            <person name="Lindestad O."/>
        </authorList>
    </citation>
    <scope>NUCLEOTIDE SEQUENCE</scope>
</reference>
<keyword evidence="3" id="KW-1185">Reference proteome</keyword>
<evidence type="ECO:0000313" key="3">
    <source>
        <dbReference type="Proteomes" id="UP000838756"/>
    </source>
</evidence>
<accession>A0A8S4RKB3</accession>
<protein>
    <submittedName>
        <fullName evidence="2">Jg7055 protein</fullName>
    </submittedName>
</protein>
<organism evidence="2 3">
    <name type="scientific">Pararge aegeria aegeria</name>
    <dbReference type="NCBI Taxonomy" id="348720"/>
    <lineage>
        <taxon>Eukaryota</taxon>
        <taxon>Metazoa</taxon>
        <taxon>Ecdysozoa</taxon>
        <taxon>Arthropoda</taxon>
        <taxon>Hexapoda</taxon>
        <taxon>Insecta</taxon>
        <taxon>Pterygota</taxon>
        <taxon>Neoptera</taxon>
        <taxon>Endopterygota</taxon>
        <taxon>Lepidoptera</taxon>
        <taxon>Glossata</taxon>
        <taxon>Ditrysia</taxon>
        <taxon>Papilionoidea</taxon>
        <taxon>Nymphalidae</taxon>
        <taxon>Satyrinae</taxon>
        <taxon>Satyrini</taxon>
        <taxon>Parargina</taxon>
        <taxon>Pararge</taxon>
    </lineage>
</organism>
<dbReference type="Proteomes" id="UP000838756">
    <property type="component" value="Unassembled WGS sequence"/>
</dbReference>
<dbReference type="OrthoDB" id="10479445at2759"/>
<evidence type="ECO:0000256" key="1">
    <source>
        <dbReference type="SAM" id="SignalP"/>
    </source>
</evidence>